<dbReference type="AlphaFoldDB" id="A0AAV8UPK4"/>
<evidence type="ECO:0000313" key="3">
    <source>
        <dbReference type="Proteomes" id="UP001157974"/>
    </source>
</evidence>
<evidence type="ECO:0000313" key="2">
    <source>
        <dbReference type="EMBL" id="KAJ8903117.1"/>
    </source>
</evidence>
<dbReference type="EMBL" id="JAMWBK010000008">
    <property type="protein sequence ID" value="KAJ8903117.1"/>
    <property type="molecule type" value="Genomic_DNA"/>
</dbReference>
<keyword evidence="3" id="KW-1185">Reference proteome</keyword>
<organism evidence="2 3">
    <name type="scientific">Rhodosorus marinus</name>
    <dbReference type="NCBI Taxonomy" id="101924"/>
    <lineage>
        <taxon>Eukaryota</taxon>
        <taxon>Rhodophyta</taxon>
        <taxon>Stylonematophyceae</taxon>
        <taxon>Stylonematales</taxon>
        <taxon>Stylonemataceae</taxon>
        <taxon>Rhodosorus</taxon>
    </lineage>
</organism>
<name>A0AAV8UPK4_9RHOD</name>
<accession>A0AAV8UPK4</accession>
<feature type="region of interest" description="Disordered" evidence="1">
    <location>
        <begin position="86"/>
        <end position="106"/>
    </location>
</feature>
<proteinExistence type="predicted"/>
<dbReference type="Proteomes" id="UP001157974">
    <property type="component" value="Unassembled WGS sequence"/>
</dbReference>
<reference evidence="2 3" key="1">
    <citation type="journal article" date="2023" name="Nat. Commun.">
        <title>Origin of minicircular mitochondrial genomes in red algae.</title>
        <authorList>
            <person name="Lee Y."/>
            <person name="Cho C.H."/>
            <person name="Lee Y.M."/>
            <person name="Park S.I."/>
            <person name="Yang J.H."/>
            <person name="West J.A."/>
            <person name="Bhattacharya D."/>
            <person name="Yoon H.S."/>
        </authorList>
    </citation>
    <scope>NUCLEOTIDE SEQUENCE [LARGE SCALE GENOMIC DNA]</scope>
    <source>
        <strain evidence="2 3">CCMP1338</strain>
        <tissue evidence="2">Whole cell</tissue>
    </source>
</reference>
<evidence type="ECO:0008006" key="4">
    <source>
        <dbReference type="Google" id="ProtNLM"/>
    </source>
</evidence>
<protein>
    <recommendedName>
        <fullName evidence="4">Reverse transcriptase Ty1/copia-type domain-containing protein</fullName>
    </recommendedName>
</protein>
<comment type="caution">
    <text evidence="2">The sequence shown here is derived from an EMBL/GenBank/DDBJ whole genome shotgun (WGS) entry which is preliminary data.</text>
</comment>
<evidence type="ECO:0000256" key="1">
    <source>
        <dbReference type="SAM" id="MobiDB-lite"/>
    </source>
</evidence>
<sequence>MYPFSCLAIVNVPKEDAAIRRDKLDVPTVRGIILRCERSGRHLTQLVDGCKRWTKDIVVQEETFPLRHRPSSPTPETEEAIQYAKSREYLNPKTTDPDPSSDDDLEVPVEQTKVNEVSTLPRQIRSGATDNHKLSCLTTIPEPDTIEEALAGPHAKYCEEAIADELESLSKFQTWTLVERPKDKQVLGSKFVFKLKRNQDGEPARLVARGFQQTDLQMCTPRRSVLTASE</sequence>
<gene>
    <name evidence="2" type="ORF">NDN08_006432</name>
</gene>